<evidence type="ECO:0000256" key="1">
    <source>
        <dbReference type="SAM" id="MobiDB-lite"/>
    </source>
</evidence>
<feature type="compositionally biased region" description="Acidic residues" evidence="1">
    <location>
        <begin position="187"/>
        <end position="199"/>
    </location>
</feature>
<feature type="region of interest" description="Disordered" evidence="1">
    <location>
        <begin position="1"/>
        <end position="72"/>
    </location>
</feature>
<protein>
    <submittedName>
        <fullName evidence="2">Uncharacterized protein</fullName>
    </submittedName>
</protein>
<feature type="region of interest" description="Disordered" evidence="1">
    <location>
        <begin position="165"/>
        <end position="199"/>
    </location>
</feature>
<feature type="compositionally biased region" description="Basic and acidic residues" evidence="1">
    <location>
        <begin position="49"/>
        <end position="72"/>
    </location>
</feature>
<dbReference type="EMBL" id="CM015717">
    <property type="protein sequence ID" value="KAF3690728.1"/>
    <property type="molecule type" value="Genomic_DNA"/>
</dbReference>
<evidence type="ECO:0000313" key="2">
    <source>
        <dbReference type="EMBL" id="KAF3690728.1"/>
    </source>
</evidence>
<keyword evidence="3" id="KW-1185">Reference proteome</keyword>
<feature type="compositionally biased region" description="Basic residues" evidence="1">
    <location>
        <begin position="11"/>
        <end position="20"/>
    </location>
</feature>
<accession>A0A6G1PL67</accession>
<name>A0A6G1PL67_CHAAH</name>
<dbReference type="Proteomes" id="UP000503349">
    <property type="component" value="Chromosome 6"/>
</dbReference>
<reference evidence="3" key="2">
    <citation type="submission" date="2019-02" db="EMBL/GenBank/DDBJ databases">
        <title>Opniocepnalus argus Var Kimnra genome.</title>
        <authorList>
            <person name="Zhou C."/>
            <person name="Xiao S."/>
        </authorList>
    </citation>
    <scope>NUCLEOTIDE SEQUENCE [LARGE SCALE GENOMIC DNA]</scope>
</reference>
<reference evidence="2 3" key="1">
    <citation type="submission" date="2019-02" db="EMBL/GenBank/DDBJ databases">
        <title>Opniocepnalus argus genome.</title>
        <authorList>
            <person name="Zhou C."/>
            <person name="Xiao S."/>
        </authorList>
    </citation>
    <scope>NUCLEOTIDE SEQUENCE [LARGE SCALE GENOMIC DNA]</scope>
    <source>
        <strain evidence="2">OARG1902GOOAL</strain>
        <tissue evidence="2">Muscle</tissue>
    </source>
</reference>
<proteinExistence type="predicted"/>
<evidence type="ECO:0000313" key="3">
    <source>
        <dbReference type="Proteomes" id="UP000503349"/>
    </source>
</evidence>
<gene>
    <name evidence="2" type="ORF">EXN66_Car006401</name>
</gene>
<sequence length="199" mass="22553">MEKSSNVHPSHLPRPRKTPRKEKEREPTVPSKSRRQKVSKAAQLPEASLGRKERPQKYKPETNEVKSHQETEVKLKTTVVDIDRVRDDMVKEDNLEAAEQEDGEDELSFPVELEQNLAAEAEIKRKQQAKIKAAEGERHAWEGIRASFRHLHPALVLPFSPEMLSLTSDQSSLPPPSPPPMERDGGVTDEEPETDSPMM</sequence>
<dbReference type="AlphaFoldDB" id="A0A6G1PL67"/>
<organism evidence="2 3">
    <name type="scientific">Channa argus</name>
    <name type="common">Northern snakehead</name>
    <name type="synonym">Ophicephalus argus</name>
    <dbReference type="NCBI Taxonomy" id="215402"/>
    <lineage>
        <taxon>Eukaryota</taxon>
        <taxon>Metazoa</taxon>
        <taxon>Chordata</taxon>
        <taxon>Craniata</taxon>
        <taxon>Vertebrata</taxon>
        <taxon>Euteleostomi</taxon>
        <taxon>Actinopterygii</taxon>
        <taxon>Neopterygii</taxon>
        <taxon>Teleostei</taxon>
        <taxon>Neoteleostei</taxon>
        <taxon>Acanthomorphata</taxon>
        <taxon>Anabantaria</taxon>
        <taxon>Anabantiformes</taxon>
        <taxon>Channoidei</taxon>
        <taxon>Channidae</taxon>
        <taxon>Channa</taxon>
    </lineage>
</organism>